<dbReference type="PANTHER" id="PTHR45840">
    <property type="entry name" value="RHOMBOID-RELATED PROTEIN"/>
    <property type="match status" value="1"/>
</dbReference>
<dbReference type="PANTHER" id="PTHR45840:SF10">
    <property type="entry name" value="RHOMBOID PROTEASE"/>
    <property type="match status" value="1"/>
</dbReference>
<keyword evidence="9" id="KW-1185">Reference proteome</keyword>
<dbReference type="EMBL" id="OU896721">
    <property type="protein sequence ID" value="CAH1154287.1"/>
    <property type="molecule type" value="Genomic_DNA"/>
</dbReference>
<comment type="similarity">
    <text evidence="2">Belongs to the peptidase S54 family.</text>
</comment>
<evidence type="ECO:0000256" key="3">
    <source>
        <dbReference type="ARBA" id="ARBA00022692"/>
    </source>
</evidence>
<comment type="subcellular location">
    <subcellularLocation>
        <location evidence="1">Membrane</location>
        <topology evidence="1">Multi-pass membrane protein</topology>
    </subcellularLocation>
</comment>
<dbReference type="AlphaFoldDB" id="A0A9P0DL31"/>
<keyword evidence="5 6" id="KW-0472">Membrane</keyword>
<dbReference type="OrthoDB" id="418595at2759"/>
<evidence type="ECO:0000256" key="6">
    <source>
        <dbReference type="SAM" id="Phobius"/>
    </source>
</evidence>
<sequence>MTTGHQSYDGQQDDGHLSLIGSDVKNSNDKNKKCPMISFFMRGYIPIAIMAVSIIQICFHILLTQLPTLSLENYLKFQPGELIELWRLVTYMLLHDGWTNLILNVVFQCRFAILLEKRQGCLKVLGLYLIGGVAGAMGSFCFYDEDVVGASAGVMALVFSTIPDIVKSSEKIFDSCRGWSIGVLVLSDVVRNILEIYTNEVVTSWPTHIFGGFSGLLFGFKYFKSTCKIAKSSDSSDQNGMEMNERS</sequence>
<gene>
    <name evidence="8" type="ORF">PHAECO_LOCUS4585</name>
</gene>
<dbReference type="Pfam" id="PF01694">
    <property type="entry name" value="Rhomboid"/>
    <property type="match status" value="1"/>
</dbReference>
<proteinExistence type="inferred from homology"/>
<dbReference type="Gene3D" id="1.20.1540.10">
    <property type="entry name" value="Rhomboid-like"/>
    <property type="match status" value="1"/>
</dbReference>
<feature type="transmembrane region" description="Helical" evidence="6">
    <location>
        <begin position="122"/>
        <end position="142"/>
    </location>
</feature>
<evidence type="ECO:0000259" key="7">
    <source>
        <dbReference type="Pfam" id="PF01694"/>
    </source>
</evidence>
<dbReference type="InterPro" id="IPR051739">
    <property type="entry name" value="Rhomboid_IM_Serine_Proteases"/>
</dbReference>
<protein>
    <recommendedName>
        <fullName evidence="7">Peptidase S54 rhomboid domain-containing protein</fullName>
    </recommendedName>
</protein>
<reference evidence="8" key="1">
    <citation type="submission" date="2022-01" db="EMBL/GenBank/DDBJ databases">
        <authorList>
            <person name="King R."/>
        </authorList>
    </citation>
    <scope>NUCLEOTIDE SEQUENCE</scope>
</reference>
<dbReference type="GO" id="GO:0016020">
    <property type="term" value="C:membrane"/>
    <property type="evidence" value="ECO:0007669"/>
    <property type="project" value="UniProtKB-SubCell"/>
</dbReference>
<keyword evidence="3 6" id="KW-0812">Transmembrane</keyword>
<dbReference type="InterPro" id="IPR022764">
    <property type="entry name" value="Peptidase_S54_rhomboid_dom"/>
</dbReference>
<feature type="domain" description="Peptidase S54 rhomboid" evidence="7">
    <location>
        <begin position="84"/>
        <end position="224"/>
    </location>
</feature>
<evidence type="ECO:0000313" key="9">
    <source>
        <dbReference type="Proteomes" id="UP001153737"/>
    </source>
</evidence>
<reference evidence="8" key="2">
    <citation type="submission" date="2022-10" db="EMBL/GenBank/DDBJ databases">
        <authorList>
            <consortium name="ENA_rothamsted_submissions"/>
            <consortium name="culmorum"/>
            <person name="King R."/>
        </authorList>
    </citation>
    <scope>NUCLEOTIDE SEQUENCE</scope>
</reference>
<name>A0A9P0DL31_PHACE</name>
<evidence type="ECO:0000313" key="8">
    <source>
        <dbReference type="EMBL" id="CAH1154287.1"/>
    </source>
</evidence>
<dbReference type="SUPFAM" id="SSF144091">
    <property type="entry name" value="Rhomboid-like"/>
    <property type="match status" value="1"/>
</dbReference>
<feature type="transmembrane region" description="Helical" evidence="6">
    <location>
        <begin position="203"/>
        <end position="223"/>
    </location>
</feature>
<feature type="transmembrane region" description="Helical" evidence="6">
    <location>
        <begin position="39"/>
        <end position="63"/>
    </location>
</feature>
<evidence type="ECO:0000256" key="5">
    <source>
        <dbReference type="ARBA" id="ARBA00023136"/>
    </source>
</evidence>
<evidence type="ECO:0000256" key="1">
    <source>
        <dbReference type="ARBA" id="ARBA00004141"/>
    </source>
</evidence>
<dbReference type="GO" id="GO:0004252">
    <property type="term" value="F:serine-type endopeptidase activity"/>
    <property type="evidence" value="ECO:0007669"/>
    <property type="project" value="InterPro"/>
</dbReference>
<dbReference type="Proteomes" id="UP001153737">
    <property type="component" value="Chromosome 15"/>
</dbReference>
<dbReference type="InterPro" id="IPR035952">
    <property type="entry name" value="Rhomboid-like_sf"/>
</dbReference>
<evidence type="ECO:0000256" key="4">
    <source>
        <dbReference type="ARBA" id="ARBA00022989"/>
    </source>
</evidence>
<keyword evidence="4 6" id="KW-1133">Transmembrane helix</keyword>
<accession>A0A9P0DL31</accession>
<evidence type="ECO:0000256" key="2">
    <source>
        <dbReference type="ARBA" id="ARBA00009045"/>
    </source>
</evidence>
<organism evidence="8 9">
    <name type="scientific">Phaedon cochleariae</name>
    <name type="common">Mustard beetle</name>
    <dbReference type="NCBI Taxonomy" id="80249"/>
    <lineage>
        <taxon>Eukaryota</taxon>
        <taxon>Metazoa</taxon>
        <taxon>Ecdysozoa</taxon>
        <taxon>Arthropoda</taxon>
        <taxon>Hexapoda</taxon>
        <taxon>Insecta</taxon>
        <taxon>Pterygota</taxon>
        <taxon>Neoptera</taxon>
        <taxon>Endopterygota</taxon>
        <taxon>Coleoptera</taxon>
        <taxon>Polyphaga</taxon>
        <taxon>Cucujiformia</taxon>
        <taxon>Chrysomeloidea</taxon>
        <taxon>Chrysomelidae</taxon>
        <taxon>Chrysomelinae</taxon>
        <taxon>Chrysomelini</taxon>
        <taxon>Phaedon</taxon>
    </lineage>
</organism>